<gene>
    <name evidence="1" type="ORF">DPMN_178687</name>
</gene>
<accession>A0A9D4ILN9</accession>
<name>A0A9D4ILN9_DREPO</name>
<protein>
    <submittedName>
        <fullName evidence="1">Uncharacterized protein</fullName>
    </submittedName>
</protein>
<dbReference type="Proteomes" id="UP000828390">
    <property type="component" value="Unassembled WGS sequence"/>
</dbReference>
<proteinExistence type="predicted"/>
<sequence>LMLFWVVKLLSSQRLDVPTNEEFIVSYLWLDQTTSRLRKKCEVFGVCCEGTGKQVFYLANEGESPGKGANTVVSYVHY</sequence>
<organism evidence="1 2">
    <name type="scientific">Dreissena polymorpha</name>
    <name type="common">Zebra mussel</name>
    <name type="synonym">Mytilus polymorpha</name>
    <dbReference type="NCBI Taxonomy" id="45954"/>
    <lineage>
        <taxon>Eukaryota</taxon>
        <taxon>Metazoa</taxon>
        <taxon>Spiralia</taxon>
        <taxon>Lophotrochozoa</taxon>
        <taxon>Mollusca</taxon>
        <taxon>Bivalvia</taxon>
        <taxon>Autobranchia</taxon>
        <taxon>Heteroconchia</taxon>
        <taxon>Euheterodonta</taxon>
        <taxon>Imparidentia</taxon>
        <taxon>Neoheterodontei</taxon>
        <taxon>Myida</taxon>
        <taxon>Dreissenoidea</taxon>
        <taxon>Dreissenidae</taxon>
        <taxon>Dreissena</taxon>
    </lineage>
</organism>
<dbReference type="EMBL" id="JAIWYP010000009">
    <property type="protein sequence ID" value="KAH3777247.1"/>
    <property type="molecule type" value="Genomic_DNA"/>
</dbReference>
<reference evidence="1" key="1">
    <citation type="journal article" date="2019" name="bioRxiv">
        <title>The Genome of the Zebra Mussel, Dreissena polymorpha: A Resource for Invasive Species Research.</title>
        <authorList>
            <person name="McCartney M.A."/>
            <person name="Auch B."/>
            <person name="Kono T."/>
            <person name="Mallez S."/>
            <person name="Zhang Y."/>
            <person name="Obille A."/>
            <person name="Becker A."/>
            <person name="Abrahante J.E."/>
            <person name="Garbe J."/>
            <person name="Badalamenti J.P."/>
            <person name="Herman A."/>
            <person name="Mangelson H."/>
            <person name="Liachko I."/>
            <person name="Sullivan S."/>
            <person name="Sone E.D."/>
            <person name="Koren S."/>
            <person name="Silverstein K.A.T."/>
            <person name="Beckman K.B."/>
            <person name="Gohl D.M."/>
        </authorList>
    </citation>
    <scope>NUCLEOTIDE SEQUENCE</scope>
    <source>
        <strain evidence="1">Duluth1</strain>
        <tissue evidence="1">Whole animal</tissue>
    </source>
</reference>
<evidence type="ECO:0000313" key="1">
    <source>
        <dbReference type="EMBL" id="KAH3777247.1"/>
    </source>
</evidence>
<keyword evidence="2" id="KW-1185">Reference proteome</keyword>
<comment type="caution">
    <text evidence="1">The sequence shown here is derived from an EMBL/GenBank/DDBJ whole genome shotgun (WGS) entry which is preliminary data.</text>
</comment>
<feature type="non-terminal residue" evidence="1">
    <location>
        <position position="1"/>
    </location>
</feature>
<dbReference type="AlphaFoldDB" id="A0A9D4ILN9"/>
<reference evidence="1" key="2">
    <citation type="submission" date="2020-11" db="EMBL/GenBank/DDBJ databases">
        <authorList>
            <person name="McCartney M.A."/>
            <person name="Auch B."/>
            <person name="Kono T."/>
            <person name="Mallez S."/>
            <person name="Becker A."/>
            <person name="Gohl D.M."/>
            <person name="Silverstein K.A.T."/>
            <person name="Koren S."/>
            <person name="Bechman K.B."/>
            <person name="Herman A."/>
            <person name="Abrahante J.E."/>
            <person name="Garbe J."/>
        </authorList>
    </citation>
    <scope>NUCLEOTIDE SEQUENCE</scope>
    <source>
        <strain evidence="1">Duluth1</strain>
        <tissue evidence="1">Whole animal</tissue>
    </source>
</reference>
<evidence type="ECO:0000313" key="2">
    <source>
        <dbReference type="Proteomes" id="UP000828390"/>
    </source>
</evidence>